<protein>
    <submittedName>
        <fullName evidence="3">DUF4377 domain-containing protein</fullName>
    </submittedName>
</protein>
<dbReference type="AlphaFoldDB" id="A0A108ERJ3"/>
<reference evidence="4 5" key="1">
    <citation type="submission" date="2015-11" db="EMBL/GenBank/DDBJ databases">
        <title>Expanding the genomic diversity of Burkholderia species for the development of highly accurate diagnostics.</title>
        <authorList>
            <person name="Sahl J."/>
            <person name="Keim P."/>
            <person name="Wagner D."/>
        </authorList>
    </citation>
    <scope>NUCLEOTIDE SEQUENCE [LARGE SCALE GENOMIC DNA]</scope>
    <source>
        <strain evidence="4 5">MSMB793WGS</strain>
    </source>
</reference>
<evidence type="ECO:0000313" key="6">
    <source>
        <dbReference type="Proteomes" id="UP000473571"/>
    </source>
</evidence>
<dbReference type="InterPro" id="IPR025485">
    <property type="entry name" value="DUF4377"/>
</dbReference>
<dbReference type="Proteomes" id="UP000068016">
    <property type="component" value="Unassembled WGS sequence"/>
</dbReference>
<evidence type="ECO:0000256" key="1">
    <source>
        <dbReference type="SAM" id="SignalP"/>
    </source>
</evidence>
<organism evidence="4 5">
    <name type="scientific">Burkholderia territorii</name>
    <dbReference type="NCBI Taxonomy" id="1503055"/>
    <lineage>
        <taxon>Bacteria</taxon>
        <taxon>Pseudomonadati</taxon>
        <taxon>Pseudomonadota</taxon>
        <taxon>Betaproteobacteria</taxon>
        <taxon>Burkholderiales</taxon>
        <taxon>Burkholderiaceae</taxon>
        <taxon>Burkholderia</taxon>
        <taxon>Burkholderia cepacia complex</taxon>
    </lineage>
</organism>
<dbReference type="EMBL" id="LPLZ01000042">
    <property type="protein sequence ID" value="KWN16224.1"/>
    <property type="molecule type" value="Genomic_DNA"/>
</dbReference>
<evidence type="ECO:0000313" key="4">
    <source>
        <dbReference type="EMBL" id="KWN16224.1"/>
    </source>
</evidence>
<dbReference type="EMBL" id="VZOL01000776">
    <property type="protein sequence ID" value="KAB0648768.1"/>
    <property type="molecule type" value="Genomic_DNA"/>
</dbReference>
<feature type="domain" description="DUF4377" evidence="2">
    <location>
        <begin position="63"/>
        <end position="137"/>
    </location>
</feature>
<gene>
    <name evidence="3" type="ORF">F7R13_30085</name>
    <name evidence="4" type="ORF">WT83_15630</name>
</gene>
<keyword evidence="1" id="KW-0732">Signal</keyword>
<dbReference type="RefSeq" id="WP_060347396.1">
    <property type="nucleotide sequence ID" value="NZ_CABVPO010000001.1"/>
</dbReference>
<dbReference type="PROSITE" id="PS51257">
    <property type="entry name" value="PROKAR_LIPOPROTEIN"/>
    <property type="match status" value="1"/>
</dbReference>
<evidence type="ECO:0000313" key="5">
    <source>
        <dbReference type="Proteomes" id="UP000068016"/>
    </source>
</evidence>
<sequence>MIRNARMLLGTAVIAGSTLLAGCQTDAAVTNDASAANATNATNATNARADRPADGRPVTRTVYVAPQTARCTGVAPMDCLQVRGSPAEPWSLWYAGIEGFAYQPGYQYVLEVDEYRVAQPPADGSSIRWVLKRVVERRQVN</sequence>
<proteinExistence type="predicted"/>
<evidence type="ECO:0000313" key="3">
    <source>
        <dbReference type="EMBL" id="KAB0648768.1"/>
    </source>
</evidence>
<evidence type="ECO:0000259" key="2">
    <source>
        <dbReference type="Pfam" id="PF14302"/>
    </source>
</evidence>
<comment type="caution">
    <text evidence="4">The sequence shown here is derived from an EMBL/GenBank/DDBJ whole genome shotgun (WGS) entry which is preliminary data.</text>
</comment>
<dbReference type="Pfam" id="PF14302">
    <property type="entry name" value="DUF4377"/>
    <property type="match status" value="1"/>
</dbReference>
<accession>A0A108ERJ3</accession>
<name>A0A108ERJ3_9BURK</name>
<reference evidence="3 6" key="2">
    <citation type="submission" date="2019-09" db="EMBL/GenBank/DDBJ databases">
        <title>Draft genome sequences of 48 bacterial type strains from the CCUG.</title>
        <authorList>
            <person name="Tunovic T."/>
            <person name="Pineiro-Iglesias B."/>
            <person name="Unosson C."/>
            <person name="Inganas E."/>
            <person name="Ohlen M."/>
            <person name="Cardew S."/>
            <person name="Jensie-Markopoulos S."/>
            <person name="Salva-Serra F."/>
            <person name="Jaen-Luchoro D."/>
            <person name="Karlsson R."/>
            <person name="Svensson-Stadler L."/>
            <person name="Chun J."/>
            <person name="Moore E."/>
        </authorList>
    </citation>
    <scope>NUCLEOTIDE SEQUENCE [LARGE SCALE GENOMIC DNA]</scope>
    <source>
        <strain evidence="3 6">CCUG 65687</strain>
    </source>
</reference>
<dbReference type="Proteomes" id="UP000473571">
    <property type="component" value="Unassembled WGS sequence"/>
</dbReference>
<feature type="signal peptide" evidence="1">
    <location>
        <begin position="1"/>
        <end position="27"/>
    </location>
</feature>
<feature type="chain" id="PRO_5041597736" evidence="1">
    <location>
        <begin position="28"/>
        <end position="141"/>
    </location>
</feature>